<keyword evidence="2" id="KW-1185">Reference proteome</keyword>
<name>A0ABZ0SB75_9GAMM</name>
<evidence type="ECO:0000313" key="2">
    <source>
        <dbReference type="Proteomes" id="UP001432180"/>
    </source>
</evidence>
<proteinExistence type="predicted"/>
<sequence length="70" mass="7896">MLWPPMRAKLAEEPDIPDCAATAKKEKNLELLELDWTFFQNRSSLVNKASPAMLDHRLGIFLSLIITQGA</sequence>
<accession>A0ABZ0SB75</accession>
<organism evidence="1 2">
    <name type="scientific">Thiorhodovibrio winogradskyi</name>
    <dbReference type="NCBI Taxonomy" id="77007"/>
    <lineage>
        <taxon>Bacteria</taxon>
        <taxon>Pseudomonadati</taxon>
        <taxon>Pseudomonadota</taxon>
        <taxon>Gammaproteobacteria</taxon>
        <taxon>Chromatiales</taxon>
        <taxon>Chromatiaceae</taxon>
        <taxon>Thiorhodovibrio</taxon>
    </lineage>
</organism>
<dbReference type="Proteomes" id="UP001432180">
    <property type="component" value="Chromosome"/>
</dbReference>
<gene>
    <name evidence="1" type="ORF">Thiowin_02810</name>
</gene>
<dbReference type="EMBL" id="CP121472">
    <property type="protein sequence ID" value="WPL17769.1"/>
    <property type="molecule type" value="Genomic_DNA"/>
</dbReference>
<evidence type="ECO:0000313" key="1">
    <source>
        <dbReference type="EMBL" id="WPL17769.1"/>
    </source>
</evidence>
<evidence type="ECO:0008006" key="3">
    <source>
        <dbReference type="Google" id="ProtNLM"/>
    </source>
</evidence>
<reference evidence="1 2" key="1">
    <citation type="journal article" date="2023" name="Microorganisms">
        <title>Thiorhodovibrio frisius and Trv. litoralis spp. nov., Two Novel Members from a Clade of Fastidious Purple Sulfur Bacteria That Exhibit Unique Red-Shifted Light-Harvesting Capabilities.</title>
        <authorList>
            <person name="Methner A."/>
            <person name="Kuzyk S.B."/>
            <person name="Petersen J."/>
            <person name="Bauer S."/>
            <person name="Brinkmann H."/>
            <person name="Sichau K."/>
            <person name="Wanner G."/>
            <person name="Wolf J."/>
            <person name="Neumann-Schaal M."/>
            <person name="Henke P."/>
            <person name="Tank M."/>
            <person name="Sproer C."/>
            <person name="Bunk B."/>
            <person name="Overmann J."/>
        </authorList>
    </citation>
    <scope>NUCLEOTIDE SEQUENCE [LARGE SCALE GENOMIC DNA]</scope>
    <source>
        <strain evidence="1 2">DSM 6702</strain>
    </source>
</reference>
<protein>
    <recommendedName>
        <fullName evidence="3">Transposase</fullName>
    </recommendedName>
</protein>